<feature type="domain" description="Flavodoxin-like fold" evidence="2">
    <location>
        <begin position="1"/>
        <end position="160"/>
    </location>
</feature>
<reference evidence="3 4" key="1">
    <citation type="submission" date="2012-09" db="EMBL/GenBank/DDBJ databases">
        <title>The Genome Sequence of Alloiococcus otitis ATCC 51267.</title>
        <authorList>
            <consortium name="The Broad Institute Genome Sequencing Platform"/>
            <person name="Earl A."/>
            <person name="Ward D."/>
            <person name="Feldgarden M."/>
            <person name="Gevers D."/>
            <person name="Huys G."/>
            <person name="Walker B."/>
            <person name="Young S.K."/>
            <person name="Zeng Q."/>
            <person name="Gargeya S."/>
            <person name="Fitzgerald M."/>
            <person name="Haas B."/>
            <person name="Abouelleil A."/>
            <person name="Alvarado L."/>
            <person name="Arachchi H.M."/>
            <person name="Berlin A.M."/>
            <person name="Chapman S.B."/>
            <person name="Goldberg J."/>
            <person name="Griggs A."/>
            <person name="Gujja S."/>
            <person name="Hansen M."/>
            <person name="Howarth C."/>
            <person name="Imamovic A."/>
            <person name="Larimer J."/>
            <person name="McCowen C."/>
            <person name="Montmayeur A."/>
            <person name="Murphy C."/>
            <person name="Neiman D."/>
            <person name="Pearson M."/>
            <person name="Priest M."/>
            <person name="Roberts A."/>
            <person name="Saif S."/>
            <person name="Shea T."/>
            <person name="Sisk P."/>
            <person name="Sykes S."/>
            <person name="Wortman J."/>
            <person name="Nusbaum C."/>
            <person name="Birren B."/>
        </authorList>
    </citation>
    <scope>NUCLEOTIDE SEQUENCE [LARGE SCALE GENOMIC DNA]</scope>
    <source>
        <strain evidence="3 4">ATCC 51267</strain>
    </source>
</reference>
<dbReference type="AlphaFoldDB" id="K9EAU5"/>
<evidence type="ECO:0000313" key="3">
    <source>
        <dbReference type="EMBL" id="EKU92951.1"/>
    </source>
</evidence>
<keyword evidence="1" id="KW-0560">Oxidoreductase</keyword>
<dbReference type="HOGENOM" id="CLU_058643_0_0_9"/>
<dbReference type="OrthoDB" id="9798454at2"/>
<dbReference type="eggNOG" id="COG2249">
    <property type="taxonomic scope" value="Bacteria"/>
</dbReference>
<dbReference type="SUPFAM" id="SSF52218">
    <property type="entry name" value="Flavoproteins"/>
    <property type="match status" value="1"/>
</dbReference>
<comment type="caution">
    <text evidence="3">The sequence shown here is derived from an EMBL/GenBank/DDBJ whole genome shotgun (WGS) entry which is preliminary data.</text>
</comment>
<dbReference type="GO" id="GO:0009055">
    <property type="term" value="F:electron transfer activity"/>
    <property type="evidence" value="ECO:0007669"/>
    <property type="project" value="TreeGrafter"/>
</dbReference>
<keyword evidence="4" id="KW-1185">Reference proteome</keyword>
<dbReference type="STRING" id="883081.HMPREF9698_01554"/>
<dbReference type="InterPro" id="IPR029039">
    <property type="entry name" value="Flavoprotein-like_sf"/>
</dbReference>
<dbReference type="GO" id="GO:0003955">
    <property type="term" value="F:NAD(P)H dehydrogenase (quinone) activity"/>
    <property type="evidence" value="ECO:0007669"/>
    <property type="project" value="TreeGrafter"/>
</dbReference>
<gene>
    <name evidence="3" type="ORF">HMPREF9698_01554</name>
</gene>
<dbReference type="PANTHER" id="PTHR47307">
    <property type="entry name" value="GLUTATHIONE-REGULATED POTASSIUM-EFFLUX SYSTEM ANCILLARY PROTEIN KEFG"/>
    <property type="match status" value="1"/>
</dbReference>
<name>K9EAU5_9LACT</name>
<dbReference type="Gene3D" id="3.40.50.360">
    <property type="match status" value="1"/>
</dbReference>
<sequence>MQTLVIVSHPEIEASNSQQFLKEAVANQEGVSYHHLESAYPDGQIDIKAEQNLLKDFDRIIFQFPFYWYSAPSMLKKWIDEVMEEGVTFGTGGNLLEGKDLGLVLVIGVAEKEYQVGGREHFTISQLTTPYQALANKLGMTFLTPLSIFQFYYLSDKEQKILLVDYLQYLTLKDFSSLHSRAHWFMDQLDKLEGRVSEEADKFSLQSIQDFIEDNQLELDEMQLHLDK</sequence>
<evidence type="ECO:0000256" key="1">
    <source>
        <dbReference type="ARBA" id="ARBA00023002"/>
    </source>
</evidence>
<dbReference type="InterPro" id="IPR046980">
    <property type="entry name" value="KefG/KefF"/>
</dbReference>
<dbReference type="GO" id="GO:0010181">
    <property type="term" value="F:FMN binding"/>
    <property type="evidence" value="ECO:0007669"/>
    <property type="project" value="TreeGrafter"/>
</dbReference>
<organism evidence="3 4">
    <name type="scientific">Alloiococcus otitis ATCC 51267</name>
    <dbReference type="NCBI Taxonomy" id="883081"/>
    <lineage>
        <taxon>Bacteria</taxon>
        <taxon>Bacillati</taxon>
        <taxon>Bacillota</taxon>
        <taxon>Bacilli</taxon>
        <taxon>Lactobacillales</taxon>
        <taxon>Carnobacteriaceae</taxon>
        <taxon>Alloiococcus</taxon>
    </lineage>
</organism>
<dbReference type="RefSeq" id="WP_003779109.1">
    <property type="nucleotide sequence ID" value="NZ_JH992962.1"/>
</dbReference>
<dbReference type="Pfam" id="PF02525">
    <property type="entry name" value="Flavodoxin_2"/>
    <property type="match status" value="1"/>
</dbReference>
<dbReference type="Proteomes" id="UP000009875">
    <property type="component" value="Unassembled WGS sequence"/>
</dbReference>
<protein>
    <recommendedName>
        <fullName evidence="2">Flavodoxin-like fold domain-containing protein</fullName>
    </recommendedName>
</protein>
<proteinExistence type="predicted"/>
<evidence type="ECO:0000259" key="2">
    <source>
        <dbReference type="Pfam" id="PF02525"/>
    </source>
</evidence>
<accession>K9EAU5</accession>
<dbReference type="PATRIC" id="fig|883081.3.peg.1560"/>
<dbReference type="PANTHER" id="PTHR47307:SF1">
    <property type="entry name" value="GLUTATHIONE-REGULATED POTASSIUM-EFFLUX SYSTEM ANCILLARY PROTEIN KEFG"/>
    <property type="match status" value="1"/>
</dbReference>
<evidence type="ECO:0000313" key="4">
    <source>
        <dbReference type="Proteomes" id="UP000009875"/>
    </source>
</evidence>
<dbReference type="EMBL" id="AGXA01000031">
    <property type="protein sequence ID" value="EKU92951.1"/>
    <property type="molecule type" value="Genomic_DNA"/>
</dbReference>
<dbReference type="InterPro" id="IPR003680">
    <property type="entry name" value="Flavodoxin_fold"/>
</dbReference>